<protein>
    <submittedName>
        <fullName evidence="1">Uncharacterized protein</fullName>
    </submittedName>
</protein>
<name>D9PMZ6_9ZZZZ</name>
<dbReference type="EMBL" id="ADZX01000902">
    <property type="protein sequence ID" value="EFK95067.1"/>
    <property type="molecule type" value="Genomic_DNA"/>
</dbReference>
<proteinExistence type="predicted"/>
<evidence type="ECO:0000313" key="1">
    <source>
        <dbReference type="EMBL" id="EFK95067.1"/>
    </source>
</evidence>
<sequence>MNPANIEFPNRYILLRDIKDGKYVVEDFGDFSSVDTEKLLNVYTISPEAVDPIVVWTYTMFQNIKRWLELTGDRLYINMD</sequence>
<organism evidence="1">
    <name type="scientific">sediment metagenome</name>
    <dbReference type="NCBI Taxonomy" id="749907"/>
    <lineage>
        <taxon>unclassified sequences</taxon>
        <taxon>metagenomes</taxon>
        <taxon>ecological metagenomes</taxon>
    </lineage>
</organism>
<accession>D9PMZ6</accession>
<reference evidence="1" key="2">
    <citation type="journal article" date="2011" name="Microb. Ecol.">
        <title>Taxonomic and Functional Metagenomic Profiling of the Microbial Community in the Anoxic Sediment of a Sub-saline Shallow Lake (Laguna de Carrizo, Central Spain).</title>
        <authorList>
            <person name="Ferrer M."/>
            <person name="Guazzaroni M.E."/>
            <person name="Richter M."/>
            <person name="Garcia-Salamanca A."/>
            <person name="Yarza P."/>
            <person name="Suarez-Suarez A."/>
            <person name="Solano J."/>
            <person name="Alcaide M."/>
            <person name="van Dillewijn P."/>
            <person name="Molina-Henares M.A."/>
            <person name="Lopez-Cortes N."/>
            <person name="Al-Ramahi Y."/>
            <person name="Guerrero C."/>
            <person name="Acosta A."/>
            <person name="de Eugenio L.I."/>
            <person name="Martinez V."/>
            <person name="Marques S."/>
            <person name="Rojo F."/>
            <person name="Santero E."/>
            <person name="Genilloud O."/>
            <person name="Perez-Perez J."/>
            <person name="Rossello-Mora R."/>
            <person name="Ramos J.L."/>
        </authorList>
    </citation>
    <scope>NUCLEOTIDE SEQUENCE</scope>
</reference>
<gene>
    <name evidence="1" type="ORF">LDC_2925</name>
</gene>
<reference evidence="1" key="1">
    <citation type="submission" date="2010-07" db="EMBL/GenBank/DDBJ databases">
        <authorList>
            <consortium name="CONSOLIDER consortium CSD2007-00005"/>
            <person name="Guazzaroni M.-E."/>
            <person name="Richter M."/>
            <person name="Garcia-Salamanca A."/>
            <person name="Yarza P."/>
            <person name="Ferrer M."/>
        </authorList>
    </citation>
    <scope>NUCLEOTIDE SEQUENCE</scope>
</reference>
<comment type="caution">
    <text evidence="1">The sequence shown here is derived from an EMBL/GenBank/DDBJ whole genome shotgun (WGS) entry which is preliminary data.</text>
</comment>
<dbReference type="AlphaFoldDB" id="D9PMZ6"/>